<accession>A0A380RW64</accession>
<organism evidence="2 3">
    <name type="scientific">Fibrobacter succinogenes</name>
    <name type="common">Bacteroides succinogenes</name>
    <dbReference type="NCBI Taxonomy" id="833"/>
    <lineage>
        <taxon>Bacteria</taxon>
        <taxon>Pseudomonadati</taxon>
        <taxon>Fibrobacterota</taxon>
        <taxon>Fibrobacteria</taxon>
        <taxon>Fibrobacterales</taxon>
        <taxon>Fibrobacteraceae</taxon>
        <taxon>Fibrobacter</taxon>
    </lineage>
</organism>
<evidence type="ECO:0000259" key="1">
    <source>
        <dbReference type="Pfam" id="PF04230"/>
    </source>
</evidence>
<dbReference type="Proteomes" id="UP000255423">
    <property type="component" value="Unassembled WGS sequence"/>
</dbReference>
<dbReference type="InterPro" id="IPR007345">
    <property type="entry name" value="Polysacch_pyruvyl_Trfase"/>
</dbReference>
<feature type="domain" description="Polysaccharide pyruvyl transferase" evidence="1">
    <location>
        <begin position="14"/>
        <end position="296"/>
    </location>
</feature>
<dbReference type="GO" id="GO:0016740">
    <property type="term" value="F:transferase activity"/>
    <property type="evidence" value="ECO:0007669"/>
    <property type="project" value="UniProtKB-KW"/>
</dbReference>
<proteinExistence type="predicted"/>
<dbReference type="EMBL" id="UHJL01000001">
    <property type="protein sequence ID" value="SUQ19247.1"/>
    <property type="molecule type" value="Genomic_DNA"/>
</dbReference>
<gene>
    <name evidence="2" type="ORF">SAMN05661053_0476</name>
</gene>
<protein>
    <submittedName>
        <fullName evidence="2">Polysaccharide pyruvyl transferase</fullName>
    </submittedName>
</protein>
<evidence type="ECO:0000313" key="2">
    <source>
        <dbReference type="EMBL" id="SUQ19247.1"/>
    </source>
</evidence>
<name>A0A380RW64_FIBSU</name>
<reference evidence="2 3" key="1">
    <citation type="submission" date="2017-08" db="EMBL/GenBank/DDBJ databases">
        <authorList>
            <person name="de Groot N.N."/>
        </authorList>
    </citation>
    <scope>NUCLEOTIDE SEQUENCE [LARGE SCALE GENOMIC DNA]</scope>
    <source>
        <strain evidence="2 3">HM2</strain>
    </source>
</reference>
<evidence type="ECO:0000313" key="3">
    <source>
        <dbReference type="Proteomes" id="UP000255423"/>
    </source>
</evidence>
<sequence length="365" mass="42198">MRKVGIITFHRAVNYGAMLQAVALQRAISNLGYDAEILDYVDSLYDHYKISYKSSNFIKSTIKFLLSNGARKRNYRFEKFLIENAKISETQYNRNSINQIDENQYIAFVTGSDQTFNPVIVDYDTNYTLGFVHNKSKCNSYAASIGLSTLNDKQKAWIKENVNGFHKVLVREKTGLDLLASIGVVNTTLVCDPTFLLPSEEWKSMAHKVKTPKHYILYYGFKKNHAMEKMVQSLSTETEYPIYTISDSIKFDKRGYKKFSGIGPGEWLYLIANADYIVTNSFHGMIFSFIFNKQVWIADSNDGTFSRMEDFLTKINCCNRILNDECEFTNCLTEKINYDNINNLMREYVDKSKQTLENLLVDYKK</sequence>
<dbReference type="AlphaFoldDB" id="A0A380RW64"/>
<dbReference type="Pfam" id="PF04230">
    <property type="entry name" value="PS_pyruv_trans"/>
    <property type="match status" value="1"/>
</dbReference>
<keyword evidence="2" id="KW-0808">Transferase</keyword>